<dbReference type="SUPFAM" id="SSF52540">
    <property type="entry name" value="P-loop containing nucleoside triphosphate hydrolases"/>
    <property type="match status" value="1"/>
</dbReference>
<gene>
    <name evidence="7" type="ORF">IEE83_15045</name>
</gene>
<dbReference type="EMBL" id="JACYGY010000001">
    <property type="protein sequence ID" value="MBE9463204.1"/>
    <property type="molecule type" value="Genomic_DNA"/>
</dbReference>
<feature type="domain" description="AAA+ ATPase" evidence="6">
    <location>
        <begin position="193"/>
        <end position="612"/>
    </location>
</feature>
<dbReference type="SMART" id="SM00382">
    <property type="entry name" value="AAA"/>
    <property type="match status" value="1"/>
</dbReference>
<proteinExistence type="inferred from homology"/>
<evidence type="ECO:0000256" key="5">
    <source>
        <dbReference type="ARBA" id="ARBA00022840"/>
    </source>
</evidence>
<dbReference type="Pfam" id="PF13086">
    <property type="entry name" value="AAA_11"/>
    <property type="match status" value="1"/>
</dbReference>
<evidence type="ECO:0000256" key="1">
    <source>
        <dbReference type="ARBA" id="ARBA00007913"/>
    </source>
</evidence>
<dbReference type="InterPro" id="IPR041679">
    <property type="entry name" value="DNA2/NAM7-like_C"/>
</dbReference>
<keyword evidence="8" id="KW-1185">Reference proteome</keyword>
<organism evidence="7 8">
    <name type="scientific">Dyadobacter subterraneus</name>
    <dbReference type="NCBI Taxonomy" id="2773304"/>
    <lineage>
        <taxon>Bacteria</taxon>
        <taxon>Pseudomonadati</taxon>
        <taxon>Bacteroidota</taxon>
        <taxon>Cytophagia</taxon>
        <taxon>Cytophagales</taxon>
        <taxon>Spirosomataceae</taxon>
        <taxon>Dyadobacter</taxon>
    </lineage>
</organism>
<dbReference type="InterPro" id="IPR050534">
    <property type="entry name" value="Coronavir_polyprotein_1ab"/>
</dbReference>
<dbReference type="Gene3D" id="3.40.50.300">
    <property type="entry name" value="P-loop containing nucleotide triphosphate hydrolases"/>
    <property type="match status" value="2"/>
</dbReference>
<dbReference type="RefSeq" id="WP_194121352.1">
    <property type="nucleotide sequence ID" value="NZ_JACYGY010000001.1"/>
</dbReference>
<comment type="similarity">
    <text evidence="1">Belongs to the DNA2/NAM7 helicase family.</text>
</comment>
<evidence type="ECO:0000256" key="3">
    <source>
        <dbReference type="ARBA" id="ARBA00022801"/>
    </source>
</evidence>
<dbReference type="Gene3D" id="2.40.30.270">
    <property type="match status" value="1"/>
</dbReference>
<evidence type="ECO:0000256" key="2">
    <source>
        <dbReference type="ARBA" id="ARBA00022741"/>
    </source>
</evidence>
<dbReference type="PANTHER" id="PTHR43788">
    <property type="entry name" value="DNA2/NAM7 HELICASE FAMILY MEMBER"/>
    <property type="match status" value="1"/>
</dbReference>
<dbReference type="InterPro" id="IPR027417">
    <property type="entry name" value="P-loop_NTPase"/>
</dbReference>
<evidence type="ECO:0000313" key="8">
    <source>
        <dbReference type="Proteomes" id="UP000634134"/>
    </source>
</evidence>
<dbReference type="Pfam" id="PF13087">
    <property type="entry name" value="AAA_12"/>
    <property type="match status" value="1"/>
</dbReference>
<sequence>MEYFKKLLDLLKIEREEDRQSYLKLTESTSVSERRANGLAWYPIAIRGQEMSRGDYVTVEVERTTHQDISHQLRFGMPAVLFSNHDPKKDRVEGTVTYQSGNRLKITLRTDELPDWSRDGKLGIDLLFDDNSYDEMQNALKNASAVYEKTDEGRLVKILIGEKEPTFKTEISPYVFSKLNNSQQSAVNKILAANELAVVHGPPGTGKTTTLVEAIKALIKQDKKQILVVAPSNTAVDLLSEKLSDQGLNVLRVGNPARVSERLMSLTLDSKMSAHPGMKEMKTLKKQANEYKNMAHKYKRSFGKAEREQRKALFDEAHRIMKDVGKSEQYIIDDLVAKAQVITATLVGSNHYTVRNLKYNTVVIDEAGQALEPACWVPILKAQKVVLAGDHCQLSPTIKSNEAAKKGLATTLLEKCVSLHPESVTLLEEQYRMNEQIMGYSSKVFYEDKLKANSAVAHHVLFPESTPLNFIDTAGCGFDEKLEGTSSTNPEEAAFVFKHLSQLVSELASQKGDDGNLLYTIENFPSIAVISPYKQQIYILKDQLLHHPALQIYGDKISVNTIDSFQGQERDVVYISMTRSNAEGDIGFLSDIRRMNVAMTRARKKLVIIGDSATLSSLPFYSDFINYAEKLDAYQSAWEFADL</sequence>
<evidence type="ECO:0000256" key="4">
    <source>
        <dbReference type="ARBA" id="ARBA00022806"/>
    </source>
</evidence>
<dbReference type="InterPro" id="IPR047187">
    <property type="entry name" value="SF1_C_Upf1"/>
</dbReference>
<evidence type="ECO:0000313" key="7">
    <source>
        <dbReference type="EMBL" id="MBE9463204.1"/>
    </source>
</evidence>
<keyword evidence="2" id="KW-0547">Nucleotide-binding</keyword>
<dbReference type="Proteomes" id="UP000634134">
    <property type="component" value="Unassembled WGS sequence"/>
</dbReference>
<comment type="caution">
    <text evidence="7">The sequence shown here is derived from an EMBL/GenBank/DDBJ whole genome shotgun (WGS) entry which is preliminary data.</text>
</comment>
<dbReference type="CDD" id="cd18808">
    <property type="entry name" value="SF1_C_Upf1"/>
    <property type="match status" value="1"/>
</dbReference>
<accession>A0ABR9WGD5</accession>
<keyword evidence="4" id="KW-0347">Helicase</keyword>
<name>A0ABR9WGD5_9BACT</name>
<keyword evidence="5" id="KW-0067">ATP-binding</keyword>
<dbReference type="InterPro" id="IPR003593">
    <property type="entry name" value="AAA+_ATPase"/>
</dbReference>
<dbReference type="PANTHER" id="PTHR43788:SF8">
    <property type="entry name" value="DNA-BINDING PROTEIN SMUBP-2"/>
    <property type="match status" value="1"/>
</dbReference>
<evidence type="ECO:0000259" key="6">
    <source>
        <dbReference type="SMART" id="SM00382"/>
    </source>
</evidence>
<keyword evidence="3" id="KW-0378">Hydrolase</keyword>
<reference evidence="8" key="1">
    <citation type="submission" date="2023-07" db="EMBL/GenBank/DDBJ databases">
        <title>Dyadobacter sp. nov 'subterranea' isolated from contaminted grondwater.</title>
        <authorList>
            <person name="Szabo I."/>
            <person name="Al-Omari J."/>
            <person name="Szerdahelyi S.G."/>
            <person name="Rado J."/>
        </authorList>
    </citation>
    <scope>NUCLEOTIDE SEQUENCE [LARGE SCALE GENOMIC DNA]</scope>
    <source>
        <strain evidence="8">UP-52</strain>
    </source>
</reference>
<protein>
    <submittedName>
        <fullName evidence="7">AAA family ATPase</fullName>
    </submittedName>
</protein>
<dbReference type="InterPro" id="IPR041677">
    <property type="entry name" value="DNA2/NAM7_AAA_11"/>
</dbReference>